<dbReference type="EMBL" id="AZNF01000017">
    <property type="protein sequence ID" value="KID60920.1"/>
    <property type="molecule type" value="Genomic_DNA"/>
</dbReference>
<dbReference type="Proteomes" id="UP000031186">
    <property type="component" value="Unassembled WGS sequence"/>
</dbReference>
<accession>A0A0B4EFI7</accession>
<gene>
    <name evidence="1" type="ORF">MAN_09648</name>
</gene>
<organism evidence="1 2">
    <name type="scientific">Metarhizium anisopliae (strain ARSEF 549)</name>
    <dbReference type="NCBI Taxonomy" id="3151832"/>
    <lineage>
        <taxon>Eukaryota</taxon>
        <taxon>Fungi</taxon>
        <taxon>Dikarya</taxon>
        <taxon>Ascomycota</taxon>
        <taxon>Pezizomycotina</taxon>
        <taxon>Sordariomycetes</taxon>
        <taxon>Hypocreomycetidae</taxon>
        <taxon>Hypocreales</taxon>
        <taxon>Clavicipitaceae</taxon>
        <taxon>Metarhizium</taxon>
    </lineage>
</organism>
<proteinExistence type="predicted"/>
<dbReference type="HOGENOM" id="CLU_1669784_0_0_1"/>
<evidence type="ECO:0000313" key="1">
    <source>
        <dbReference type="EMBL" id="KID60920.1"/>
    </source>
</evidence>
<dbReference type="VEuPathDB" id="FungiDB:MAN_09648"/>
<keyword evidence="2" id="KW-1185">Reference proteome</keyword>
<reference evidence="1 2" key="1">
    <citation type="journal article" date="2014" name="Proc. Natl. Acad. Sci. U.S.A.">
        <title>Trajectory and genomic determinants of fungal-pathogen speciation and host adaptation.</title>
        <authorList>
            <person name="Hu X."/>
            <person name="Xiao G."/>
            <person name="Zheng P."/>
            <person name="Shang Y."/>
            <person name="Su Y."/>
            <person name="Zhang X."/>
            <person name="Liu X."/>
            <person name="Zhan S."/>
            <person name="St Leger R.J."/>
            <person name="Wang C."/>
        </authorList>
    </citation>
    <scope>NUCLEOTIDE SEQUENCE [LARGE SCALE GENOMIC DNA]</scope>
    <source>
        <strain evidence="1 2">ARSEF 549</strain>
    </source>
</reference>
<sequence length="158" mass="17734">MRYTNAAESDTYFQSSLSAEVQKYRVFPATAISGKDRYAWEMIAQDEYAFSRKPWKFLSTLMRMSSSNTQIPKDILVFTSDYLQDVFGDAKPAANMEVLAAQFKGGGYVELNGEEGKWWTQSSRSIFGDDDPGHRLTAARTSFFIPGGEVDAMATHQP</sequence>
<dbReference type="AlphaFoldDB" id="A0A0B4EFI7"/>
<comment type="caution">
    <text evidence="1">The sequence shown here is derived from an EMBL/GenBank/DDBJ whole genome shotgun (WGS) entry which is preliminary data.</text>
</comment>
<evidence type="ECO:0000313" key="2">
    <source>
        <dbReference type="Proteomes" id="UP000031186"/>
    </source>
</evidence>
<protein>
    <submittedName>
        <fullName evidence="1">Uncharacterized protein</fullName>
    </submittedName>
</protein>
<feature type="non-terminal residue" evidence="1">
    <location>
        <position position="1"/>
    </location>
</feature>
<name>A0A0B4EFI7_METAF</name>